<accession>A0ABW2D1M9</accession>
<gene>
    <name evidence="1" type="ORF">ACFQS3_02365</name>
</gene>
<comment type="caution">
    <text evidence="1">The sequence shown here is derived from an EMBL/GenBank/DDBJ whole genome shotgun (WGS) entry which is preliminary data.</text>
</comment>
<dbReference type="InterPro" id="IPR055629">
    <property type="entry name" value="DUF7205"/>
</dbReference>
<protein>
    <submittedName>
        <fullName evidence="1">Uncharacterized protein</fullName>
    </submittedName>
</protein>
<sequence>MTFLDTFGEPLVVGDKVIAVRTEGKTVRMSKGEVRRFGNGAKEDRAFVVFAAQAPSRFIGWGAHFNSAQAAKDAGEGWFKTTRLAKVAAL</sequence>
<evidence type="ECO:0000313" key="1">
    <source>
        <dbReference type="EMBL" id="MFC6956034.1"/>
    </source>
</evidence>
<dbReference type="Proteomes" id="UP001596470">
    <property type="component" value="Unassembled WGS sequence"/>
</dbReference>
<keyword evidence="2" id="KW-1185">Reference proteome</keyword>
<name>A0ABW2D1M9_9ACTN</name>
<dbReference type="EMBL" id="JBHSYS010000001">
    <property type="protein sequence ID" value="MFC6956034.1"/>
    <property type="molecule type" value="Genomic_DNA"/>
</dbReference>
<dbReference type="Pfam" id="PF23835">
    <property type="entry name" value="DUF7205"/>
    <property type="match status" value="1"/>
</dbReference>
<reference evidence="2" key="1">
    <citation type="journal article" date="2019" name="Int. J. Syst. Evol. Microbiol.">
        <title>The Global Catalogue of Microorganisms (GCM) 10K type strain sequencing project: providing services to taxonomists for standard genome sequencing and annotation.</title>
        <authorList>
            <consortium name="The Broad Institute Genomics Platform"/>
            <consortium name="The Broad Institute Genome Sequencing Center for Infectious Disease"/>
            <person name="Wu L."/>
            <person name="Ma J."/>
        </authorList>
    </citation>
    <scope>NUCLEOTIDE SEQUENCE [LARGE SCALE GENOMIC DNA]</scope>
    <source>
        <strain evidence="2">KACC 12634</strain>
    </source>
</reference>
<proteinExistence type="predicted"/>
<organism evidence="1 2">
    <name type="scientific">Glycomyces mayteni</name>
    <dbReference type="NCBI Taxonomy" id="543887"/>
    <lineage>
        <taxon>Bacteria</taxon>
        <taxon>Bacillati</taxon>
        <taxon>Actinomycetota</taxon>
        <taxon>Actinomycetes</taxon>
        <taxon>Glycomycetales</taxon>
        <taxon>Glycomycetaceae</taxon>
        <taxon>Glycomyces</taxon>
    </lineage>
</organism>
<dbReference type="RefSeq" id="WP_382353300.1">
    <property type="nucleotide sequence ID" value="NZ_JBHMBP010000004.1"/>
</dbReference>
<evidence type="ECO:0000313" key="2">
    <source>
        <dbReference type="Proteomes" id="UP001596470"/>
    </source>
</evidence>